<dbReference type="GO" id="GO:0005509">
    <property type="term" value="F:calcium ion binding"/>
    <property type="evidence" value="ECO:0007669"/>
    <property type="project" value="InterPro"/>
</dbReference>
<dbReference type="GO" id="GO:0004559">
    <property type="term" value="F:alpha-mannosidase activity"/>
    <property type="evidence" value="ECO:0007669"/>
    <property type="project" value="InterPro"/>
</dbReference>
<reference evidence="10" key="1">
    <citation type="submission" date="2020-11" db="EMBL/GenBank/DDBJ databases">
        <authorList>
            <person name="Tran Van P."/>
        </authorList>
    </citation>
    <scope>NUCLEOTIDE SEQUENCE</scope>
</reference>
<dbReference type="Gene3D" id="3.30.70.240">
    <property type="match status" value="1"/>
</dbReference>
<dbReference type="InterPro" id="IPR014721">
    <property type="entry name" value="Ribsml_uS5_D2-typ_fold_subgr"/>
</dbReference>
<evidence type="ECO:0000256" key="8">
    <source>
        <dbReference type="SAM" id="Coils"/>
    </source>
</evidence>
<keyword evidence="8" id="KW-0175">Coiled coil</keyword>
<dbReference type="CDD" id="cd01886">
    <property type="entry name" value="EF-G"/>
    <property type="match status" value="1"/>
</dbReference>
<keyword evidence="2" id="KW-0378">Hydrolase</keyword>
<dbReference type="PROSITE" id="PS51722">
    <property type="entry name" value="G_TR_2"/>
    <property type="match status" value="1"/>
</dbReference>
<dbReference type="GO" id="GO:0005759">
    <property type="term" value="C:mitochondrial matrix"/>
    <property type="evidence" value="ECO:0007669"/>
    <property type="project" value="UniProtKB-ARBA"/>
</dbReference>
<dbReference type="Gene3D" id="3.20.110.10">
    <property type="entry name" value="Glycoside hydrolase 38, N terminal domain"/>
    <property type="match status" value="1"/>
</dbReference>
<keyword evidence="3" id="KW-0106">Calcium</keyword>
<dbReference type="InterPro" id="IPR011992">
    <property type="entry name" value="EF-hand-dom_pair"/>
</dbReference>
<dbReference type="InterPro" id="IPR002048">
    <property type="entry name" value="EF_hand_dom"/>
</dbReference>
<dbReference type="InterPro" id="IPR015341">
    <property type="entry name" value="Glyco_hydro_38_cen"/>
</dbReference>
<dbReference type="Gene3D" id="3.40.50.300">
    <property type="entry name" value="P-loop containing nucleotide triphosphate hydrolases"/>
    <property type="match status" value="1"/>
</dbReference>
<keyword evidence="5" id="KW-0496">Mitochondrion</keyword>
<feature type="compositionally biased region" description="Acidic residues" evidence="9">
    <location>
        <begin position="565"/>
        <end position="601"/>
    </location>
</feature>
<protein>
    <submittedName>
        <fullName evidence="10">Uncharacterized protein</fullName>
    </submittedName>
</protein>
<dbReference type="Gene3D" id="3.30.230.10">
    <property type="match status" value="1"/>
</dbReference>
<keyword evidence="6" id="KW-0342">GTP-binding</keyword>
<dbReference type="SUPFAM" id="SSF50447">
    <property type="entry name" value="Translation proteins"/>
    <property type="match status" value="1"/>
</dbReference>
<keyword evidence="4" id="KW-0648">Protein biosynthesis</keyword>
<proteinExistence type="predicted"/>
<dbReference type="SUPFAM" id="SSF88688">
    <property type="entry name" value="Families 57/38 glycoside transferase middle domain"/>
    <property type="match status" value="1"/>
</dbReference>
<dbReference type="GO" id="GO:0006013">
    <property type="term" value="P:mannose metabolic process"/>
    <property type="evidence" value="ECO:0007669"/>
    <property type="project" value="InterPro"/>
</dbReference>
<keyword evidence="7" id="KW-0326">Glycosidase</keyword>
<dbReference type="InterPro" id="IPR041095">
    <property type="entry name" value="EFG_II"/>
</dbReference>
<dbReference type="InterPro" id="IPR027417">
    <property type="entry name" value="P-loop_NTPase"/>
</dbReference>
<dbReference type="Pfam" id="PF00009">
    <property type="entry name" value="GTP_EFTU"/>
    <property type="match status" value="1"/>
</dbReference>
<evidence type="ECO:0000256" key="2">
    <source>
        <dbReference type="ARBA" id="ARBA00022801"/>
    </source>
</evidence>
<feature type="compositionally biased region" description="Basic and acidic residues" evidence="9">
    <location>
        <begin position="193"/>
        <end position="205"/>
    </location>
</feature>
<dbReference type="CDD" id="cd16262">
    <property type="entry name" value="EFG_III"/>
    <property type="match status" value="1"/>
</dbReference>
<feature type="compositionally biased region" description="Basic and acidic residues" evidence="9">
    <location>
        <begin position="602"/>
        <end position="614"/>
    </location>
</feature>
<dbReference type="Pfam" id="PF09261">
    <property type="entry name" value="Alpha-mann_mid"/>
    <property type="match status" value="1"/>
</dbReference>
<dbReference type="InterPro" id="IPR053905">
    <property type="entry name" value="EF-G-like_DII"/>
</dbReference>
<feature type="coiled-coil region" evidence="8">
    <location>
        <begin position="881"/>
        <end position="919"/>
    </location>
</feature>
<dbReference type="FunFam" id="3.40.50.300:FF:000514">
    <property type="entry name" value="Ribosome-releasing factor 2, mitochondrial"/>
    <property type="match status" value="1"/>
</dbReference>
<organism evidence="10">
    <name type="scientific">Cyprideis torosa</name>
    <dbReference type="NCBI Taxonomy" id="163714"/>
    <lineage>
        <taxon>Eukaryota</taxon>
        <taxon>Metazoa</taxon>
        <taxon>Ecdysozoa</taxon>
        <taxon>Arthropoda</taxon>
        <taxon>Crustacea</taxon>
        <taxon>Oligostraca</taxon>
        <taxon>Ostracoda</taxon>
        <taxon>Podocopa</taxon>
        <taxon>Podocopida</taxon>
        <taxon>Cytherocopina</taxon>
        <taxon>Cytheroidea</taxon>
        <taxon>Cytherideidae</taxon>
        <taxon>Cyprideis</taxon>
    </lineage>
</organism>
<dbReference type="InterPro" id="IPR018247">
    <property type="entry name" value="EF_Hand_1_Ca_BS"/>
</dbReference>
<feature type="compositionally biased region" description="Polar residues" evidence="9">
    <location>
        <begin position="16"/>
        <end position="46"/>
    </location>
</feature>
<dbReference type="InterPro" id="IPR035647">
    <property type="entry name" value="EFG_III/V"/>
</dbReference>
<dbReference type="InterPro" id="IPR035649">
    <property type="entry name" value="EFG_V"/>
</dbReference>
<dbReference type="CDD" id="cd22265">
    <property type="entry name" value="UDM1_RNF168"/>
    <property type="match status" value="1"/>
</dbReference>
<dbReference type="InterPro" id="IPR000640">
    <property type="entry name" value="EFG_V-like"/>
</dbReference>
<feature type="compositionally biased region" description="Acidic residues" evidence="9">
    <location>
        <begin position="663"/>
        <end position="682"/>
    </location>
</feature>
<dbReference type="PROSITE" id="PS50222">
    <property type="entry name" value="EF_HAND_2"/>
    <property type="match status" value="3"/>
</dbReference>
<feature type="compositionally biased region" description="Basic and acidic residues" evidence="9">
    <location>
        <begin position="133"/>
        <end position="148"/>
    </location>
</feature>
<dbReference type="FunFam" id="1.20.1270.50:FF:000004">
    <property type="entry name" value="alpha-mannosidase 2C1 isoform X1"/>
    <property type="match status" value="1"/>
</dbReference>
<dbReference type="SUPFAM" id="SSF54980">
    <property type="entry name" value="EF-G C-terminal domain-like"/>
    <property type="match status" value="2"/>
</dbReference>
<dbReference type="InterPro" id="IPR000795">
    <property type="entry name" value="T_Tr_GTP-bd_dom"/>
</dbReference>
<dbReference type="PANTHER" id="PTHR43261:SF1">
    <property type="entry name" value="RIBOSOME-RELEASING FACTOR 2, MITOCHONDRIAL"/>
    <property type="match status" value="1"/>
</dbReference>
<dbReference type="FunFam" id="3.20.110.10:FF:000002">
    <property type="entry name" value="alpha-mannosidase 2C1 isoform X1"/>
    <property type="match status" value="1"/>
</dbReference>
<dbReference type="InterPro" id="IPR011330">
    <property type="entry name" value="Glyco_hydro/deAcase_b/a-brl"/>
</dbReference>
<dbReference type="InterPro" id="IPR000602">
    <property type="entry name" value="Glyco_hydro_38_N"/>
</dbReference>
<dbReference type="Pfam" id="PF22042">
    <property type="entry name" value="EF-G_D2"/>
    <property type="match status" value="1"/>
</dbReference>
<dbReference type="NCBIfam" id="TIGR00231">
    <property type="entry name" value="small_GTP"/>
    <property type="match status" value="1"/>
</dbReference>
<evidence type="ECO:0000313" key="10">
    <source>
        <dbReference type="EMBL" id="CAD7226128.1"/>
    </source>
</evidence>
<dbReference type="InterPro" id="IPR027291">
    <property type="entry name" value="Glyco_hydro_38_N_sf"/>
</dbReference>
<dbReference type="EMBL" id="OB660754">
    <property type="protein sequence ID" value="CAD7226128.1"/>
    <property type="molecule type" value="Genomic_DNA"/>
</dbReference>
<evidence type="ECO:0000256" key="5">
    <source>
        <dbReference type="ARBA" id="ARBA00023128"/>
    </source>
</evidence>
<dbReference type="Gene3D" id="2.40.30.10">
    <property type="entry name" value="Translation factors"/>
    <property type="match status" value="1"/>
</dbReference>
<feature type="region of interest" description="Disordered" evidence="9">
    <location>
        <begin position="236"/>
        <end position="389"/>
    </location>
</feature>
<dbReference type="CDD" id="cd03713">
    <property type="entry name" value="EFG_mtEFG_C"/>
    <property type="match status" value="1"/>
</dbReference>
<dbReference type="Gene3D" id="1.20.1270.50">
    <property type="entry name" value="Glycoside hydrolase family 38, central domain"/>
    <property type="match status" value="1"/>
</dbReference>
<keyword evidence="1" id="KW-0547">Nucleotide-binding</keyword>
<dbReference type="OrthoDB" id="10261055at2759"/>
<dbReference type="PANTHER" id="PTHR43261">
    <property type="entry name" value="TRANSLATION ELONGATION FACTOR G-RELATED"/>
    <property type="match status" value="1"/>
</dbReference>
<dbReference type="SMART" id="SM00872">
    <property type="entry name" value="Alpha-mann_mid"/>
    <property type="match status" value="1"/>
</dbReference>
<dbReference type="SUPFAM" id="SSF88713">
    <property type="entry name" value="Glycoside hydrolase/deacetylase"/>
    <property type="match status" value="1"/>
</dbReference>
<dbReference type="GO" id="GO:0032543">
    <property type="term" value="P:mitochondrial translation"/>
    <property type="evidence" value="ECO:0007669"/>
    <property type="project" value="TreeGrafter"/>
</dbReference>
<feature type="compositionally biased region" description="Basic and acidic residues" evidence="9">
    <location>
        <begin position="328"/>
        <end position="343"/>
    </location>
</feature>
<feature type="region of interest" description="Disordered" evidence="9">
    <location>
        <begin position="1"/>
        <end position="217"/>
    </location>
</feature>
<feature type="region of interest" description="Disordered" evidence="9">
    <location>
        <begin position="848"/>
        <end position="869"/>
    </location>
</feature>
<dbReference type="CDD" id="cd04088">
    <property type="entry name" value="EFG_mtEFG_II"/>
    <property type="match status" value="1"/>
</dbReference>
<dbReference type="GO" id="GO:0003924">
    <property type="term" value="F:GTPase activity"/>
    <property type="evidence" value="ECO:0007669"/>
    <property type="project" value="InterPro"/>
</dbReference>
<feature type="compositionally biased region" description="Acidic residues" evidence="9">
    <location>
        <begin position="615"/>
        <end position="649"/>
    </location>
</feature>
<sequence>MAAQVDVLHSEEEIFPSSQETFVATSEGNSSTATSGDLSPDRSSLAPSMDPPMRTPAANLMSEEPPSPPPGVTRRPRRSEGGSDSEDDVIPFRQRALRTMIQSDDEEDELNATKIEETEDQERSRTISPASSDTDKESTVHADRRPVDSDDELASFNEFQKAGSESEVEECSEMSTPRAEKPAKVGKLKGLKKKELEELRRESQKMSRNRSVSLPYHRPVQRTLDDFLKRKKLTVTSLKTKLKDLPELERQMKEADEEAEKFYRSESEDEEQDQSLTPGSALEGEEKAAESCNTGQTPRGPSEAVEDTHQDQTETPVEVTDGKPTVDQQEKLTLGEKGHHESDVVNPTSDVVNPTSDGMSPTPNGMNPTSDVVNPSSDDIDPASKDHPTKAVDAEIVREAEAFEKPADENTSSKSAEVEGPTVAKKYDRKKLPVEVRAALLFNEAPKLQVKVENDDDIIDLDEDEVPEASVPMGVGDLMSRFLKHNKAKVATAPKRKKVELSIVSKERHNDGTEQLVERKTEVMTEIGLGRKVEAEITPGQGHQTLRQALLQKIREKRQQKYENEEKEEEDEEDEAELTDEGEVEAEEATSEEESEEEGLEESYKDSVRQKSEFVDSEAEVSEDGNDQSDDEVEEVDDEEEGDGDAEEQETAKKNRIAIRPEDDSEEEEVLNLHLDEDEDEIPPLVNPPLENCERESESLFGDSDPYLAATQKVPEVADNSDANIRRRSIDDDMIRRFVRDDSFSELQRKNLEANSIDTQESDNDLFRNTESDHQIQGLSQLFNDPGDTGGLSQICSGQFASGVSPFSAASNLRSSNSTEGLTQLVDICSAKKKKGIIREEFVEQEAELSGSEEELKNQSSDEEVDSNDEEAIEGLMAEEYEELKLERDAAKVQRKVAQAHLEQEMEEDERRVLLIKEQLFEDGDLYSDNQRQRTFRWRNLNANITLEKRPSDDEGEAEDGNVTVGDEDASWRRERHEREKFLSESQQKELDLLHTESEDCQFLKLGQKVIRKLQSRDSNSEPFLERDCRSEEQLLPTQLIREKIIARRGSFLARGSQVLSKIAPKIKATATVDLEGTSNNASASTGRNFVFSAVEKVSVGVAKGKGPAKPPASVVLKRTSSVPGASPNAAKRIRMARNFDNLDENSKDGSLFKRPKNGCDLELFKVFPIPSNLVFNGPVQAFFSPKTFWYGEARSAPSSFHQREMIARDHNFLSPLSSQVNAEDFLKAAFQRMDKNLDGELTEEEMSMWVLGVGIQVASSLLSNNLMTFTRIDQGHDGLVSWPEYITYYLQTVKGIPLPPNVDPEEFLEKQERSIRGTKREPHHHHGKLRKSQLFFTEDPVLIRNIGVAAHIDAGKTTTTERMLYYAGRTSMLGNVDHGDTVTDFMEEERRRGITITSAAVSFPWLDNYCFNLIDTPGHVDFTMEVERCLRVLDGAVVVLDASAGVEAQTLTIWRQCNTYDVPRIIFLNKMDKKFANFDMCLQSIRERLHVKPLLVQMPVLSDDGKLRGVVDLVELEKILWTGEKRGTEFQKESLLEMGNLSADVLQARNKLVEGSADLDDPLAEVFLKSENVESISAADLKAALRRITVTRKAVPVLLGSALKNIGIQPLMDAVVWYLPNPLERKQAAVSFYEPDTLVAFAFKISHDEHMGVITFLRVYSGRIKTGDRLYNVNRECVVKVAKVFVPFANDFREVESVPSGNIAVVSGVKDVLTGDTICQSASVASIAAKRAGKSATEKDKGNAKGQLVGLETPNPVFFCSIEPPSLSSQKDLDFALERLQREDPSLMVKSDEDTGQTVLGGQGELHLEIIQNRIRNEYNVHAELGKLHVAYREAIERYGMERSINFQRHLGDRLQQVQMRLSIQKPENQPHEFLKLKINKESAENLAQVKPFQLVAIKRGLQASLNHGPILNYPLQNVHFGLHHLEVGRGTSELVVSSAASALALEMFQRSKPVLLEPVMEVVVTVEESYFSTILSDLTQRRGKIQEIKQVGPETKTVVVLAPLSELIGYSTTVRTLSSGLATVTMALKDFQKMSAREMKQTVEQELSEQRASWYEAVRDNPEALNIDEFLAFTHPEQSHSLLLRIVDDMFVALDVDGGETLDLGEFEVVKPEDVGMDAEKIKELFQMEDKRALFKMIDEDGDGKITKRELLQYLDPRNRARALLRARDLIQSIDDDKDGLVSMNELLAHQGPLMANPFFNLRAPANRVSGFYAMLSSVEYKPPIRKNKQTAVGRVKNFISDSLFNAKNLFGQLYKSSCPAQAISHWSPPAESQRPNVWMKWPFEEVVKQEFLPVKIGDAFGPTWATHWFKVELRIPDEWAESLDKKCEAHFRWNSNSEALLYSESGSVLQGLSFMNTGRNFYVLTEAEKKDASSRSITFFVEMACNEDFGAGGDKFLTPPNETRTYKLEKADLALFNQEAYKLLMDLEVLGDIGRLCQEDNPRTWEALFVANQMVNLIQGGEYSKRMDKARTRSLLWAIATLIPLGFGPLMKRFGNVREVGATHLLSWIDILSLLSSALSHPCFNGEHYADDLPSFSLQHEAPLCELLSFILGSVCVEDVAVNPVPGIREDRSTAAGAQQFAWVKEWYPELYLRIKQRIAEGRFIPVGGTWIEMDGNIPSGESFIRQFLHGQKFFEEEFNMRCQEFWLPDTFGYSPQIPQMIRHMGMRYFLTQKLSWSLVNKFPHNSFIWEGLDGTQVLSHFPPSNSYVDQIKIENIQELMKNLKDKGRVSTSVMLYGFGDGGGGPTADMIERSRRVEDVNGLPRLKLASPSEFWASMEEEQKNLCTWVGELYLELHNGTYTTQAEIKSLNRRCEVALREAEALISILMMRRKASDEKICHFRTQLDSLWKVVLLNQFHDILPGSSIERVNIRARDDLNDSLSQISNIITEAGTALCGGVDSKHGKQSVYFNSLPWPREVLVPQGLLSIPPFAFASEDQANPISPDDKEEFKVKGIPSRSGSQY</sequence>
<dbReference type="InterPro" id="IPR031157">
    <property type="entry name" value="G_TR_CS"/>
</dbReference>
<dbReference type="Pfam" id="PF13202">
    <property type="entry name" value="EF-hand_5"/>
    <property type="match status" value="1"/>
</dbReference>
<evidence type="ECO:0000256" key="7">
    <source>
        <dbReference type="ARBA" id="ARBA00023295"/>
    </source>
</evidence>
<dbReference type="Pfam" id="PF00679">
    <property type="entry name" value="EFG_C"/>
    <property type="match status" value="1"/>
</dbReference>
<dbReference type="Pfam" id="PF01074">
    <property type="entry name" value="Glyco_hydro_38N"/>
    <property type="match status" value="1"/>
</dbReference>
<dbReference type="GO" id="GO:0032790">
    <property type="term" value="P:ribosome disassembly"/>
    <property type="evidence" value="ECO:0007669"/>
    <property type="project" value="TreeGrafter"/>
</dbReference>
<dbReference type="SUPFAM" id="SSF47473">
    <property type="entry name" value="EF-hand"/>
    <property type="match status" value="2"/>
</dbReference>
<dbReference type="GO" id="GO:0005525">
    <property type="term" value="F:GTP binding"/>
    <property type="evidence" value="ECO:0007669"/>
    <property type="project" value="UniProtKB-KW"/>
</dbReference>
<feature type="compositionally biased region" description="Polar residues" evidence="9">
    <location>
        <begin position="345"/>
        <end position="377"/>
    </location>
</feature>
<feature type="region of interest" description="Disordered" evidence="9">
    <location>
        <begin position="2941"/>
        <end position="2967"/>
    </location>
</feature>
<dbReference type="Pfam" id="PF14492">
    <property type="entry name" value="EFG_III"/>
    <property type="match status" value="1"/>
</dbReference>
<dbReference type="InterPro" id="IPR009022">
    <property type="entry name" value="EFG_III"/>
</dbReference>
<gene>
    <name evidence="10" type="ORF">CTOB1V02_LOCUS4053</name>
</gene>
<evidence type="ECO:0000256" key="9">
    <source>
        <dbReference type="SAM" id="MobiDB-lite"/>
    </source>
</evidence>
<dbReference type="SMART" id="SM00838">
    <property type="entry name" value="EFG_C"/>
    <property type="match status" value="1"/>
</dbReference>
<dbReference type="PRINTS" id="PR00315">
    <property type="entry name" value="ELONGATNFCT"/>
</dbReference>
<dbReference type="InterPro" id="IPR037094">
    <property type="entry name" value="Glyco_hydro_38_cen_sf"/>
</dbReference>
<feature type="region of interest" description="Disordered" evidence="9">
    <location>
        <begin position="557"/>
        <end position="702"/>
    </location>
</feature>
<dbReference type="Pfam" id="PF13499">
    <property type="entry name" value="EF-hand_7"/>
    <property type="match status" value="1"/>
</dbReference>
<feature type="compositionally biased region" description="Basic and acidic residues" evidence="9">
    <location>
        <begin position="241"/>
        <end position="266"/>
    </location>
</feature>
<evidence type="ECO:0000256" key="3">
    <source>
        <dbReference type="ARBA" id="ARBA00022837"/>
    </source>
</evidence>
<accession>A0A7R8ZIV0</accession>
<dbReference type="SMART" id="SM00054">
    <property type="entry name" value="EFh"/>
    <property type="match status" value="4"/>
</dbReference>
<dbReference type="InterPro" id="IPR005225">
    <property type="entry name" value="Small_GTP-bd"/>
</dbReference>
<dbReference type="Gene3D" id="1.10.238.10">
    <property type="entry name" value="EF-hand"/>
    <property type="match status" value="2"/>
</dbReference>
<dbReference type="InterPro" id="IPR054723">
    <property type="entry name" value="Ams1-like_N"/>
</dbReference>
<dbReference type="PROSITE" id="PS00301">
    <property type="entry name" value="G_TR_1"/>
    <property type="match status" value="1"/>
</dbReference>
<evidence type="ECO:0000256" key="4">
    <source>
        <dbReference type="ARBA" id="ARBA00022917"/>
    </source>
</evidence>
<dbReference type="SUPFAM" id="SSF52540">
    <property type="entry name" value="P-loop containing nucleoside triphosphate hydrolases"/>
    <property type="match status" value="1"/>
</dbReference>
<dbReference type="FunFam" id="3.30.70.240:FF:000001">
    <property type="entry name" value="Elongation factor G"/>
    <property type="match status" value="1"/>
</dbReference>
<dbReference type="InterPro" id="IPR028995">
    <property type="entry name" value="Glyco_hydro_57/38_cen_sf"/>
</dbReference>
<dbReference type="PROSITE" id="PS00018">
    <property type="entry name" value="EF_HAND_1"/>
    <property type="match status" value="2"/>
</dbReference>
<evidence type="ECO:0000256" key="1">
    <source>
        <dbReference type="ARBA" id="ARBA00022741"/>
    </source>
</evidence>
<evidence type="ECO:0000256" key="6">
    <source>
        <dbReference type="ARBA" id="ARBA00023134"/>
    </source>
</evidence>
<name>A0A7R8ZIV0_9CRUS</name>
<dbReference type="Pfam" id="PF22907">
    <property type="entry name" value="Ams1-like_1st"/>
    <property type="match status" value="1"/>
</dbReference>
<dbReference type="Gene3D" id="3.30.70.870">
    <property type="entry name" value="Elongation Factor G (Translational Gtpase), domain 3"/>
    <property type="match status" value="1"/>
</dbReference>
<dbReference type="InterPro" id="IPR009000">
    <property type="entry name" value="Transl_B-barrel_sf"/>
</dbReference>